<dbReference type="PANTHER" id="PTHR12829">
    <property type="entry name" value="N6-ADENOSINE-METHYLTRANSFERASE"/>
    <property type="match status" value="1"/>
</dbReference>
<dbReference type="PROSITE" id="PS51143">
    <property type="entry name" value="MT_A70"/>
    <property type="match status" value="1"/>
</dbReference>
<proteinExistence type="inferred from homology"/>
<dbReference type="AlphaFoldDB" id="A0A1E7YMW7"/>
<dbReference type="PANTHER" id="PTHR12829:SF7">
    <property type="entry name" value="N6-ADENOSINE-METHYLTRANSFERASE CATALYTIC SUBUNIT"/>
    <property type="match status" value="1"/>
</dbReference>
<dbReference type="InterPro" id="IPR029063">
    <property type="entry name" value="SAM-dependent_MTases_sf"/>
</dbReference>
<evidence type="ECO:0000256" key="5">
    <source>
        <dbReference type="SAM" id="MobiDB-lite"/>
    </source>
</evidence>
<dbReference type="Gene3D" id="3.40.50.150">
    <property type="entry name" value="Vaccinia Virus protein VP39"/>
    <property type="match status" value="1"/>
</dbReference>
<accession>A0A1E7YMW7</accession>
<dbReference type="RefSeq" id="WP_070114029.1">
    <property type="nucleotide sequence ID" value="NZ_LZYE01000183.1"/>
</dbReference>
<dbReference type="EMBL" id="LZYE01000183">
    <property type="protein sequence ID" value="OFC35986.1"/>
    <property type="molecule type" value="Genomic_DNA"/>
</dbReference>
<dbReference type="Proteomes" id="UP000175616">
    <property type="component" value="Unassembled WGS sequence"/>
</dbReference>
<evidence type="ECO:0000256" key="3">
    <source>
        <dbReference type="ARBA" id="ARBA00022691"/>
    </source>
</evidence>
<reference evidence="6 7" key="1">
    <citation type="submission" date="2016-06" db="EMBL/GenBank/DDBJ databases">
        <title>Gene turnover analysis identifies the evolutionary adaptation of the extremophile Acidithiobacillus caldus.</title>
        <authorList>
            <person name="Zhang X."/>
        </authorList>
    </citation>
    <scope>NUCLEOTIDE SEQUENCE [LARGE SCALE GENOMIC DNA]</scope>
    <source>
        <strain evidence="6 7">DX</strain>
    </source>
</reference>
<dbReference type="InterPro" id="IPR007757">
    <property type="entry name" value="MT-A70-like"/>
</dbReference>
<dbReference type="Gene3D" id="6.10.140.530">
    <property type="match status" value="1"/>
</dbReference>
<sequence>MAGNIRTNIRFSQRLDQIARFHKANGHGWIPARYDTMPESRLGFWANSVRHKANKGELAADRKQQILQAGFAFEQPGSVRVKKLVVIPATAAVEDSTGEATDADDSRGGGKEADAEDEADPDAVLLCVSPETLNRRQEERIIARPADYPIAVTSLGDLLDKGCRFKTVLADPPWRYNNTNSNGAAERHYTTMDMAALRALPVAELVLDDSWLFLWATSPLLKEALELMEAWGFTYKTNMVWAKNKFGMGNYWRSAHELLLLGVRGSPGPWLRHDIGSFAIYPSTRHSAKPALFRDMISSVVDGPYLELFGREDATGWTVFGNQVQPTLFATQNEDRLAESHQAAITLPAGKSFPDASFCSIFSLNKVAST</sequence>
<keyword evidence="1" id="KW-0489">Methyltransferase</keyword>
<protein>
    <recommendedName>
        <fullName evidence="8">Adenine-specific DNA methyltransferase</fullName>
    </recommendedName>
</protein>
<dbReference type="SUPFAM" id="SSF53335">
    <property type="entry name" value="S-adenosyl-L-methionine-dependent methyltransferases"/>
    <property type="match status" value="1"/>
</dbReference>
<comment type="caution">
    <text evidence="6">The sequence shown here is derived from an EMBL/GenBank/DDBJ whole genome shotgun (WGS) entry which is preliminary data.</text>
</comment>
<comment type="similarity">
    <text evidence="4">Belongs to the MT-A70-like family.</text>
</comment>
<evidence type="ECO:0000256" key="1">
    <source>
        <dbReference type="ARBA" id="ARBA00022603"/>
    </source>
</evidence>
<feature type="compositionally biased region" description="Basic and acidic residues" evidence="5">
    <location>
        <begin position="104"/>
        <end position="113"/>
    </location>
</feature>
<evidence type="ECO:0000313" key="7">
    <source>
        <dbReference type="Proteomes" id="UP000175616"/>
    </source>
</evidence>
<dbReference type="GO" id="GO:0032259">
    <property type="term" value="P:methylation"/>
    <property type="evidence" value="ECO:0007669"/>
    <property type="project" value="UniProtKB-KW"/>
</dbReference>
<gene>
    <name evidence="6" type="ORF">BAE27_06750</name>
</gene>
<feature type="region of interest" description="Disordered" evidence="5">
    <location>
        <begin position="95"/>
        <end position="121"/>
    </location>
</feature>
<keyword evidence="2" id="KW-0808">Transferase</keyword>
<keyword evidence="3" id="KW-0949">S-adenosyl-L-methionine</keyword>
<evidence type="ECO:0008006" key="8">
    <source>
        <dbReference type="Google" id="ProtNLM"/>
    </source>
</evidence>
<name>A0A1E7YMW7_9PROT</name>
<evidence type="ECO:0000313" key="6">
    <source>
        <dbReference type="EMBL" id="OFC35986.1"/>
    </source>
</evidence>
<dbReference type="GO" id="GO:0008168">
    <property type="term" value="F:methyltransferase activity"/>
    <property type="evidence" value="ECO:0007669"/>
    <property type="project" value="UniProtKB-KW"/>
</dbReference>
<dbReference type="Pfam" id="PF05063">
    <property type="entry name" value="MT-A70"/>
    <property type="match status" value="1"/>
</dbReference>
<evidence type="ECO:0000256" key="4">
    <source>
        <dbReference type="PROSITE-ProRule" id="PRU00489"/>
    </source>
</evidence>
<organism evidence="6 7">
    <name type="scientific">Acidithiobacillus caldus</name>
    <dbReference type="NCBI Taxonomy" id="33059"/>
    <lineage>
        <taxon>Bacteria</taxon>
        <taxon>Pseudomonadati</taxon>
        <taxon>Pseudomonadota</taxon>
        <taxon>Acidithiobacillia</taxon>
        <taxon>Acidithiobacillales</taxon>
        <taxon>Acidithiobacillaceae</taxon>
        <taxon>Acidithiobacillus</taxon>
    </lineage>
</organism>
<evidence type="ECO:0000256" key="2">
    <source>
        <dbReference type="ARBA" id="ARBA00022679"/>
    </source>
</evidence>